<proteinExistence type="predicted"/>
<name>A0A285CXZ8_9BACI</name>
<dbReference type="Proteomes" id="UP000219546">
    <property type="component" value="Unassembled WGS sequence"/>
</dbReference>
<accession>A0A285CXZ8</accession>
<gene>
    <name evidence="2" type="ORF">SAMN05877753_10613</name>
</gene>
<dbReference type="GO" id="GO:0003677">
    <property type="term" value="F:DNA binding"/>
    <property type="evidence" value="ECO:0007669"/>
    <property type="project" value="UniProtKB-KW"/>
</dbReference>
<dbReference type="Pfam" id="PF01381">
    <property type="entry name" value="HTH_3"/>
    <property type="match status" value="1"/>
</dbReference>
<dbReference type="SUPFAM" id="SSF47413">
    <property type="entry name" value="lambda repressor-like DNA-binding domains"/>
    <property type="match status" value="1"/>
</dbReference>
<reference evidence="2 3" key="1">
    <citation type="submission" date="2017-08" db="EMBL/GenBank/DDBJ databases">
        <authorList>
            <person name="de Groot N.N."/>
        </authorList>
    </citation>
    <scope>NUCLEOTIDE SEQUENCE [LARGE SCALE GENOMIC DNA]</scope>
    <source>
        <strain evidence="2 3">JC228</strain>
    </source>
</reference>
<keyword evidence="2" id="KW-0238">DNA-binding</keyword>
<dbReference type="OrthoDB" id="1859224at2"/>
<evidence type="ECO:0000259" key="1">
    <source>
        <dbReference type="PROSITE" id="PS50943"/>
    </source>
</evidence>
<dbReference type="EMBL" id="OAOP01000006">
    <property type="protein sequence ID" value="SNX72285.1"/>
    <property type="molecule type" value="Genomic_DNA"/>
</dbReference>
<evidence type="ECO:0000313" key="2">
    <source>
        <dbReference type="EMBL" id="SNX72285.1"/>
    </source>
</evidence>
<dbReference type="SMART" id="SM00530">
    <property type="entry name" value="HTH_XRE"/>
    <property type="match status" value="1"/>
</dbReference>
<dbReference type="RefSeq" id="WP_097159195.1">
    <property type="nucleotide sequence ID" value="NZ_JBEPMQ010000005.1"/>
</dbReference>
<sequence length="67" mass="7939">MVRVEEKRKLEAKRIKMNMKQEEIAGRVGISRQHYNRILNGKRKPSVELAKQLGTILNVEWTIFFID</sequence>
<protein>
    <submittedName>
        <fullName evidence="2">DNA-binding XRE family transcriptional regulator</fullName>
    </submittedName>
</protein>
<dbReference type="InterPro" id="IPR001387">
    <property type="entry name" value="Cro/C1-type_HTH"/>
</dbReference>
<evidence type="ECO:0000313" key="3">
    <source>
        <dbReference type="Proteomes" id="UP000219546"/>
    </source>
</evidence>
<dbReference type="AlphaFoldDB" id="A0A285CXZ8"/>
<dbReference type="PROSITE" id="PS50943">
    <property type="entry name" value="HTH_CROC1"/>
    <property type="match status" value="1"/>
</dbReference>
<dbReference type="Gene3D" id="1.10.260.40">
    <property type="entry name" value="lambda repressor-like DNA-binding domains"/>
    <property type="match status" value="1"/>
</dbReference>
<keyword evidence="3" id="KW-1185">Reference proteome</keyword>
<dbReference type="CDD" id="cd00093">
    <property type="entry name" value="HTH_XRE"/>
    <property type="match status" value="1"/>
</dbReference>
<organism evidence="2 3">
    <name type="scientific">Bacillus oleivorans</name>
    <dbReference type="NCBI Taxonomy" id="1448271"/>
    <lineage>
        <taxon>Bacteria</taxon>
        <taxon>Bacillati</taxon>
        <taxon>Bacillota</taxon>
        <taxon>Bacilli</taxon>
        <taxon>Bacillales</taxon>
        <taxon>Bacillaceae</taxon>
        <taxon>Bacillus</taxon>
    </lineage>
</organism>
<dbReference type="InterPro" id="IPR010982">
    <property type="entry name" value="Lambda_DNA-bd_dom_sf"/>
</dbReference>
<feature type="domain" description="HTH cro/C1-type" evidence="1">
    <location>
        <begin position="10"/>
        <end position="64"/>
    </location>
</feature>